<dbReference type="OrthoDB" id="1778482at2"/>
<reference evidence="1 2" key="1">
    <citation type="submission" date="2015-09" db="EMBL/GenBank/DDBJ databases">
        <title>Genome sequence of Acetobacterium wieringae DSM 1911.</title>
        <authorList>
            <person name="Poehlein A."/>
            <person name="Bengelsdorf F.R."/>
            <person name="Schiel-Bengelsdorf B."/>
            <person name="Duerre P."/>
            <person name="Daniel R."/>
        </authorList>
    </citation>
    <scope>NUCLEOTIDE SEQUENCE [LARGE SCALE GENOMIC DNA]</scope>
    <source>
        <strain evidence="1 2">DSM 1911</strain>
    </source>
</reference>
<proteinExistence type="predicted"/>
<evidence type="ECO:0000313" key="2">
    <source>
        <dbReference type="Proteomes" id="UP000176244"/>
    </source>
</evidence>
<dbReference type="AlphaFoldDB" id="A0A1F2PL23"/>
<dbReference type="Proteomes" id="UP000176244">
    <property type="component" value="Unassembled WGS sequence"/>
</dbReference>
<dbReference type="RefSeq" id="WP_070370453.1">
    <property type="nucleotide sequence ID" value="NZ_LKEU01000023.1"/>
</dbReference>
<organism evidence="1 2">
    <name type="scientific">Acetobacterium wieringae</name>
    <dbReference type="NCBI Taxonomy" id="52694"/>
    <lineage>
        <taxon>Bacteria</taxon>
        <taxon>Bacillati</taxon>
        <taxon>Bacillota</taxon>
        <taxon>Clostridia</taxon>
        <taxon>Eubacteriales</taxon>
        <taxon>Eubacteriaceae</taxon>
        <taxon>Acetobacterium</taxon>
    </lineage>
</organism>
<sequence>MGRQFKARCNQCQTEFDVREGGGLYFELLHCDSCGKEKAIRQEEIQEKINNQNPALSYQEKVEAIAGPCDGGHYRFAAKARCPNCHSDDYSPAVDANGQVRMAFYD</sequence>
<evidence type="ECO:0000313" key="1">
    <source>
        <dbReference type="EMBL" id="OFV71386.1"/>
    </source>
</evidence>
<gene>
    <name evidence="1" type="ORF">ACWI_11150</name>
</gene>
<comment type="caution">
    <text evidence="1">The sequence shown here is derived from an EMBL/GenBank/DDBJ whole genome shotgun (WGS) entry which is preliminary data.</text>
</comment>
<name>A0A1F2PL23_9FIRM</name>
<accession>A0A1F2PL23</accession>
<protein>
    <submittedName>
        <fullName evidence="1">Uncharacterized protein</fullName>
    </submittedName>
</protein>
<dbReference type="EMBL" id="LKEU01000023">
    <property type="protein sequence ID" value="OFV71386.1"/>
    <property type="molecule type" value="Genomic_DNA"/>
</dbReference>